<comment type="caution">
    <text evidence="1">The sequence shown here is derived from an EMBL/GenBank/DDBJ whole genome shotgun (WGS) entry which is preliminary data.</text>
</comment>
<proteinExistence type="predicted"/>
<name>A0A5B7EV76_PORTR</name>
<dbReference type="EMBL" id="VSRR010003647">
    <property type="protein sequence ID" value="MPC36968.1"/>
    <property type="molecule type" value="Genomic_DNA"/>
</dbReference>
<gene>
    <name evidence="1" type="ORF">E2C01_030440</name>
</gene>
<sequence length="106" mass="11956">MKSAINETQEEKEEEEAIQSYRSGVVQEHYKMKTSLASCTSASSVSRKSSLTHFDAIHLGEKRLCSYPEEMRSVQSTCRSGFKLANPSGGRISMDNEWRSGKKWCT</sequence>
<accession>A0A5B7EV76</accession>
<keyword evidence="2" id="KW-1185">Reference proteome</keyword>
<protein>
    <submittedName>
        <fullName evidence="1">Uncharacterized protein</fullName>
    </submittedName>
</protein>
<dbReference type="Proteomes" id="UP000324222">
    <property type="component" value="Unassembled WGS sequence"/>
</dbReference>
<organism evidence="1 2">
    <name type="scientific">Portunus trituberculatus</name>
    <name type="common">Swimming crab</name>
    <name type="synonym">Neptunus trituberculatus</name>
    <dbReference type="NCBI Taxonomy" id="210409"/>
    <lineage>
        <taxon>Eukaryota</taxon>
        <taxon>Metazoa</taxon>
        <taxon>Ecdysozoa</taxon>
        <taxon>Arthropoda</taxon>
        <taxon>Crustacea</taxon>
        <taxon>Multicrustacea</taxon>
        <taxon>Malacostraca</taxon>
        <taxon>Eumalacostraca</taxon>
        <taxon>Eucarida</taxon>
        <taxon>Decapoda</taxon>
        <taxon>Pleocyemata</taxon>
        <taxon>Brachyura</taxon>
        <taxon>Eubrachyura</taxon>
        <taxon>Portunoidea</taxon>
        <taxon>Portunidae</taxon>
        <taxon>Portuninae</taxon>
        <taxon>Portunus</taxon>
    </lineage>
</organism>
<dbReference type="AlphaFoldDB" id="A0A5B7EV76"/>
<evidence type="ECO:0000313" key="1">
    <source>
        <dbReference type="EMBL" id="MPC36968.1"/>
    </source>
</evidence>
<evidence type="ECO:0000313" key="2">
    <source>
        <dbReference type="Proteomes" id="UP000324222"/>
    </source>
</evidence>
<reference evidence="1 2" key="1">
    <citation type="submission" date="2019-05" db="EMBL/GenBank/DDBJ databases">
        <title>Another draft genome of Portunus trituberculatus and its Hox gene families provides insights of decapod evolution.</title>
        <authorList>
            <person name="Jeong J.-H."/>
            <person name="Song I."/>
            <person name="Kim S."/>
            <person name="Choi T."/>
            <person name="Kim D."/>
            <person name="Ryu S."/>
            <person name="Kim W."/>
        </authorList>
    </citation>
    <scope>NUCLEOTIDE SEQUENCE [LARGE SCALE GENOMIC DNA]</scope>
    <source>
        <tissue evidence="1">Muscle</tissue>
    </source>
</reference>